<dbReference type="EMBL" id="BMOM01000011">
    <property type="protein sequence ID" value="GGM09040.1"/>
    <property type="molecule type" value="Genomic_DNA"/>
</dbReference>
<accession>A0ABQ2GSC4</accession>
<comment type="catalytic activity">
    <reaction evidence="1 9">
        <text>[protein]-peptidylproline (omega=180) = [protein]-peptidylproline (omega=0)</text>
        <dbReference type="Rhea" id="RHEA:16237"/>
        <dbReference type="Rhea" id="RHEA-COMP:10747"/>
        <dbReference type="Rhea" id="RHEA-COMP:10748"/>
        <dbReference type="ChEBI" id="CHEBI:83833"/>
        <dbReference type="ChEBI" id="CHEBI:83834"/>
        <dbReference type="EC" id="5.2.1.8"/>
    </reaction>
</comment>
<evidence type="ECO:0000313" key="11">
    <source>
        <dbReference type="EMBL" id="GGM09040.1"/>
    </source>
</evidence>
<evidence type="ECO:0000259" key="10">
    <source>
        <dbReference type="PROSITE" id="PS50059"/>
    </source>
</evidence>
<evidence type="ECO:0000256" key="2">
    <source>
        <dbReference type="ARBA" id="ARBA00004496"/>
    </source>
</evidence>
<evidence type="ECO:0000256" key="5">
    <source>
        <dbReference type="ARBA" id="ARBA00023110"/>
    </source>
</evidence>
<dbReference type="Gene3D" id="3.10.50.40">
    <property type="match status" value="2"/>
</dbReference>
<dbReference type="PANTHER" id="PTHR47861">
    <property type="entry name" value="FKBP-TYPE PEPTIDYL-PROLYL CIS-TRANS ISOMERASE SLYD"/>
    <property type="match status" value="1"/>
</dbReference>
<evidence type="ECO:0000256" key="4">
    <source>
        <dbReference type="ARBA" id="ARBA00022490"/>
    </source>
</evidence>
<comment type="subcellular location">
    <subcellularLocation>
        <location evidence="2">Cytoplasm</location>
    </subcellularLocation>
</comment>
<organism evidence="11 12">
    <name type="scientific">Deinococcus aerophilus</name>
    <dbReference type="NCBI Taxonomy" id="522488"/>
    <lineage>
        <taxon>Bacteria</taxon>
        <taxon>Thermotogati</taxon>
        <taxon>Deinococcota</taxon>
        <taxon>Deinococci</taxon>
        <taxon>Deinococcales</taxon>
        <taxon>Deinococcaceae</taxon>
        <taxon>Deinococcus</taxon>
    </lineage>
</organism>
<evidence type="ECO:0000256" key="6">
    <source>
        <dbReference type="ARBA" id="ARBA00023186"/>
    </source>
</evidence>
<dbReference type="PROSITE" id="PS50059">
    <property type="entry name" value="FKBP_PPIASE"/>
    <property type="match status" value="2"/>
</dbReference>
<dbReference type="Proteomes" id="UP000661918">
    <property type="component" value="Unassembled WGS sequence"/>
</dbReference>
<evidence type="ECO:0000256" key="3">
    <source>
        <dbReference type="ARBA" id="ARBA00006577"/>
    </source>
</evidence>
<gene>
    <name evidence="11" type="ORF">GCM10010841_16830</name>
</gene>
<name>A0ABQ2GSC4_9DEIO</name>
<comment type="similarity">
    <text evidence="3">Belongs to the FKBP-type PPIase family.</text>
</comment>
<keyword evidence="6" id="KW-0143">Chaperone</keyword>
<proteinExistence type="inferred from homology"/>
<dbReference type="InterPro" id="IPR001179">
    <property type="entry name" value="PPIase_FKBP_dom"/>
</dbReference>
<keyword evidence="5 9" id="KW-0697">Rotamase</keyword>
<reference evidence="12" key="1">
    <citation type="journal article" date="2019" name="Int. J. Syst. Evol. Microbiol.">
        <title>The Global Catalogue of Microorganisms (GCM) 10K type strain sequencing project: providing services to taxonomists for standard genome sequencing and annotation.</title>
        <authorList>
            <consortium name="The Broad Institute Genomics Platform"/>
            <consortium name="The Broad Institute Genome Sequencing Center for Infectious Disease"/>
            <person name="Wu L."/>
            <person name="Ma J."/>
        </authorList>
    </citation>
    <scope>NUCLEOTIDE SEQUENCE [LARGE SCALE GENOMIC DNA]</scope>
    <source>
        <strain evidence="12">JCM 15443</strain>
    </source>
</reference>
<feature type="domain" description="PPIase FKBP-type" evidence="10">
    <location>
        <begin position="180"/>
        <end position="292"/>
    </location>
</feature>
<comment type="caution">
    <text evidence="11">The sequence shown here is derived from an EMBL/GenBank/DDBJ whole genome shotgun (WGS) entry which is preliminary data.</text>
</comment>
<dbReference type="PANTHER" id="PTHR47861:SF3">
    <property type="entry name" value="FKBP-TYPE PEPTIDYL-PROLYL CIS-TRANS ISOMERASE SLYD"/>
    <property type="match status" value="1"/>
</dbReference>
<dbReference type="EC" id="5.2.1.8" evidence="9"/>
<keyword evidence="12" id="KW-1185">Reference proteome</keyword>
<evidence type="ECO:0000256" key="8">
    <source>
        <dbReference type="ARBA" id="ARBA00037071"/>
    </source>
</evidence>
<evidence type="ECO:0000313" key="12">
    <source>
        <dbReference type="Proteomes" id="UP000661918"/>
    </source>
</evidence>
<comment type="function">
    <text evidence="8">Also involved in hydrogenase metallocenter assembly, probably by participating in the nickel insertion step. This function in hydrogenase biosynthesis requires chaperone activity and the presence of the metal-binding domain, but not PPIase activity.</text>
</comment>
<dbReference type="InterPro" id="IPR046357">
    <property type="entry name" value="PPIase_dom_sf"/>
</dbReference>
<keyword evidence="7 9" id="KW-0413">Isomerase</keyword>
<keyword evidence="4" id="KW-0963">Cytoplasm</keyword>
<evidence type="ECO:0000256" key="1">
    <source>
        <dbReference type="ARBA" id="ARBA00000971"/>
    </source>
</evidence>
<sequence length="334" mass="36643">MKISQDTVVELEYTLTVDGEVVDRSEPGEPLIYLHGHDNIIPGLERALEGQRAGDTLHATVLPEDGYGAYSEDLVEQLAREDFEDDIEVGAAYYTPAEDGRVLTFTVLEVNGERVKVDFNPPLAGRTLDFEVTVVSVRGASAEELEYGHASLPPRPPGPSPDLFTADSRHNGGLMKITQDTVVEIDYTLTVDGEIVDRSEPGEPLTYLQGHSNIIPGLERALEGKMAGDMFQEIIQPEDGYGPRDEDNVEELAREDFEDDVEIGETYYAQAEDGSVIPFTVLEIDGDNVKVDFNPPLAGQVLTFDVTVVGVREATAEELEHGHAHTPEMEHDHG</sequence>
<evidence type="ECO:0000256" key="9">
    <source>
        <dbReference type="PROSITE-ProRule" id="PRU00277"/>
    </source>
</evidence>
<evidence type="ECO:0000256" key="7">
    <source>
        <dbReference type="ARBA" id="ARBA00023235"/>
    </source>
</evidence>
<feature type="domain" description="PPIase FKBP-type" evidence="10">
    <location>
        <begin position="6"/>
        <end position="111"/>
    </location>
</feature>
<dbReference type="SUPFAM" id="SSF54534">
    <property type="entry name" value="FKBP-like"/>
    <property type="match status" value="2"/>
</dbReference>
<dbReference type="Pfam" id="PF00254">
    <property type="entry name" value="FKBP_C"/>
    <property type="match status" value="2"/>
</dbReference>
<protein>
    <recommendedName>
        <fullName evidence="9">peptidylprolyl isomerase</fullName>
        <ecNumber evidence="9">5.2.1.8</ecNumber>
    </recommendedName>
</protein>